<evidence type="ECO:0000313" key="2">
    <source>
        <dbReference type="Proteomes" id="UP000593567"/>
    </source>
</evidence>
<proteinExistence type="predicted"/>
<protein>
    <submittedName>
        <fullName evidence="1">Uncharacterized protein</fullName>
    </submittedName>
</protein>
<keyword evidence="2" id="KW-1185">Reference proteome</keyword>
<dbReference type="OrthoDB" id="6365737at2759"/>
<accession>A0A7J7IYY0</accession>
<sequence>MSAPPVPVIKINEMCIQEQLVSCICDRGEHDIFCEMCGFTLRGRVSKKCPHHEGVFHLMDINCCPRCRSDKLKEV</sequence>
<dbReference type="EMBL" id="VXIV02003254">
    <property type="protein sequence ID" value="KAF6019109.1"/>
    <property type="molecule type" value="Genomic_DNA"/>
</dbReference>
<dbReference type="Proteomes" id="UP000593567">
    <property type="component" value="Unassembled WGS sequence"/>
</dbReference>
<dbReference type="AlphaFoldDB" id="A0A7J7IYY0"/>
<comment type="caution">
    <text evidence="1">The sequence shown here is derived from an EMBL/GenBank/DDBJ whole genome shotgun (WGS) entry which is preliminary data.</text>
</comment>
<evidence type="ECO:0000313" key="1">
    <source>
        <dbReference type="EMBL" id="KAF6019109.1"/>
    </source>
</evidence>
<gene>
    <name evidence="1" type="ORF">EB796_022606</name>
</gene>
<name>A0A7J7IYY0_BUGNE</name>
<reference evidence="1" key="1">
    <citation type="submission" date="2020-06" db="EMBL/GenBank/DDBJ databases">
        <title>Draft genome of Bugula neritina, a colonial animal packing powerful symbionts and potential medicines.</title>
        <authorList>
            <person name="Rayko M."/>
        </authorList>
    </citation>
    <scope>NUCLEOTIDE SEQUENCE [LARGE SCALE GENOMIC DNA]</scope>
    <source>
        <strain evidence="1">Kwan_BN1</strain>
    </source>
</reference>
<organism evidence="1 2">
    <name type="scientific">Bugula neritina</name>
    <name type="common">Brown bryozoan</name>
    <name type="synonym">Sertularia neritina</name>
    <dbReference type="NCBI Taxonomy" id="10212"/>
    <lineage>
        <taxon>Eukaryota</taxon>
        <taxon>Metazoa</taxon>
        <taxon>Spiralia</taxon>
        <taxon>Lophotrochozoa</taxon>
        <taxon>Bryozoa</taxon>
        <taxon>Gymnolaemata</taxon>
        <taxon>Cheilostomatida</taxon>
        <taxon>Flustrina</taxon>
        <taxon>Buguloidea</taxon>
        <taxon>Bugulidae</taxon>
        <taxon>Bugula</taxon>
    </lineage>
</organism>